<dbReference type="HOGENOM" id="CLU_082760_6_0_11"/>
<dbReference type="Pfam" id="PF02627">
    <property type="entry name" value="CMD"/>
    <property type="match status" value="1"/>
</dbReference>
<keyword evidence="2" id="KW-0575">Peroxidase</keyword>
<dbReference type="EMBL" id="CP001854">
    <property type="protein sequence ID" value="ADB51266.1"/>
    <property type="molecule type" value="Genomic_DNA"/>
</dbReference>
<dbReference type="InterPro" id="IPR004675">
    <property type="entry name" value="AhpD_core"/>
</dbReference>
<evidence type="ECO:0000259" key="1">
    <source>
        <dbReference type="Pfam" id="PF02627"/>
    </source>
</evidence>
<organism evidence="2 3">
    <name type="scientific">Conexibacter woesei (strain DSM 14684 / CCUG 47730 / CIP 108061 / JCM 11494 / NBRC 100937 / ID131577)</name>
    <dbReference type="NCBI Taxonomy" id="469383"/>
    <lineage>
        <taxon>Bacteria</taxon>
        <taxon>Bacillati</taxon>
        <taxon>Actinomycetota</taxon>
        <taxon>Thermoleophilia</taxon>
        <taxon>Solirubrobacterales</taxon>
        <taxon>Conexibacteraceae</taxon>
        <taxon>Conexibacter</taxon>
    </lineage>
</organism>
<keyword evidence="3" id="KW-1185">Reference proteome</keyword>
<dbReference type="STRING" id="469383.Cwoe_2847"/>
<proteinExistence type="predicted"/>
<dbReference type="Gene3D" id="1.20.1290.10">
    <property type="entry name" value="AhpD-like"/>
    <property type="match status" value="1"/>
</dbReference>
<protein>
    <submittedName>
        <fullName evidence="2">Alkylhydroperoxidase like protein, AhpD family</fullName>
    </submittedName>
</protein>
<reference evidence="2 3" key="1">
    <citation type="journal article" date="2010" name="Stand. Genomic Sci.">
        <title>Complete genome sequence of Conexibacter woesei type strain (ID131577).</title>
        <authorList>
            <person name="Pukall R."/>
            <person name="Lapidus A."/>
            <person name="Glavina Del Rio T."/>
            <person name="Copeland A."/>
            <person name="Tice H."/>
            <person name="Cheng J.-F."/>
            <person name="Lucas S."/>
            <person name="Chen F."/>
            <person name="Nolan M."/>
            <person name="Bruce D."/>
            <person name="Goodwin L."/>
            <person name="Pitluck S."/>
            <person name="Mavromatis K."/>
            <person name="Ivanova N."/>
            <person name="Ovchinnikova G."/>
            <person name="Pati A."/>
            <person name="Chen A."/>
            <person name="Palaniappan K."/>
            <person name="Land M."/>
            <person name="Hauser L."/>
            <person name="Chang Y.-J."/>
            <person name="Jeffries C.D."/>
            <person name="Chain P."/>
            <person name="Meincke L."/>
            <person name="Sims D."/>
            <person name="Brettin T."/>
            <person name="Detter J.C."/>
            <person name="Rohde M."/>
            <person name="Goeker M."/>
            <person name="Bristow J."/>
            <person name="Eisen J.A."/>
            <person name="Markowitz V."/>
            <person name="Kyrpides N.C."/>
            <person name="Klenk H.-P."/>
            <person name="Hugenholtz P."/>
        </authorList>
    </citation>
    <scope>NUCLEOTIDE SEQUENCE [LARGE SCALE GENOMIC DNA]</scope>
    <source>
        <strain evidence="3">DSM 14684 / CIP 108061 / JCM 11494 / NBRC 100937 / ID131577</strain>
    </source>
</reference>
<sequence>MTAIAPSPSDYVAHTPRIADLPRVARENYHAMRRLAGSVELDPILRHLIDIRVSQLNGCVYCLDMHHNEARDDGETTQRLDTLAGWRESPFFTASERAALGLAEAMTRLTDGPVPDAVYDEAARQFDEHALTQVIFAITVINSWNRLMVTTQALPPTR</sequence>
<dbReference type="InterPro" id="IPR029032">
    <property type="entry name" value="AhpD-like"/>
</dbReference>
<dbReference type="eggNOG" id="COG2128">
    <property type="taxonomic scope" value="Bacteria"/>
</dbReference>
<dbReference type="Proteomes" id="UP000008229">
    <property type="component" value="Chromosome"/>
</dbReference>
<reference evidence="3" key="2">
    <citation type="submission" date="2010-01" db="EMBL/GenBank/DDBJ databases">
        <title>The complete genome of Conexibacter woesei DSM 14684.</title>
        <authorList>
            <consortium name="US DOE Joint Genome Institute (JGI-PGF)"/>
            <person name="Lucas S."/>
            <person name="Copeland A."/>
            <person name="Lapidus A."/>
            <person name="Glavina del Rio T."/>
            <person name="Dalin E."/>
            <person name="Tice H."/>
            <person name="Bruce D."/>
            <person name="Goodwin L."/>
            <person name="Pitluck S."/>
            <person name="Kyrpides N."/>
            <person name="Mavromatis K."/>
            <person name="Ivanova N."/>
            <person name="Mikhailova N."/>
            <person name="Chertkov O."/>
            <person name="Brettin T."/>
            <person name="Detter J.C."/>
            <person name="Han C."/>
            <person name="Larimer F."/>
            <person name="Land M."/>
            <person name="Hauser L."/>
            <person name="Markowitz V."/>
            <person name="Cheng J.-F."/>
            <person name="Hugenholtz P."/>
            <person name="Woyke T."/>
            <person name="Wu D."/>
            <person name="Pukall R."/>
            <person name="Steenblock K."/>
            <person name="Schneider S."/>
            <person name="Klenk H.-P."/>
            <person name="Eisen J.A."/>
        </authorList>
    </citation>
    <scope>NUCLEOTIDE SEQUENCE [LARGE SCALE GENOMIC DNA]</scope>
    <source>
        <strain evidence="3">DSM 14684 / CIP 108061 / JCM 11494 / NBRC 100937 / ID131577</strain>
    </source>
</reference>
<feature type="domain" description="Carboxymuconolactone decarboxylase-like" evidence="1">
    <location>
        <begin position="32"/>
        <end position="105"/>
    </location>
</feature>
<keyword evidence="2" id="KW-0560">Oxidoreductase</keyword>
<dbReference type="PANTHER" id="PTHR34846:SF10">
    <property type="entry name" value="CYTOPLASMIC PROTEIN"/>
    <property type="match status" value="1"/>
</dbReference>
<dbReference type="KEGG" id="cwo:Cwoe_2847"/>
<evidence type="ECO:0000313" key="2">
    <source>
        <dbReference type="EMBL" id="ADB51266.1"/>
    </source>
</evidence>
<dbReference type="NCBIfam" id="TIGR00778">
    <property type="entry name" value="ahpD_dom"/>
    <property type="match status" value="1"/>
</dbReference>
<evidence type="ECO:0000313" key="3">
    <source>
        <dbReference type="Proteomes" id="UP000008229"/>
    </source>
</evidence>
<dbReference type="OrthoDB" id="9801997at2"/>
<dbReference type="GO" id="GO:0051920">
    <property type="term" value="F:peroxiredoxin activity"/>
    <property type="evidence" value="ECO:0007669"/>
    <property type="project" value="InterPro"/>
</dbReference>
<name>D3FAV3_CONWI</name>
<dbReference type="AlphaFoldDB" id="D3FAV3"/>
<dbReference type="SUPFAM" id="SSF69118">
    <property type="entry name" value="AhpD-like"/>
    <property type="match status" value="1"/>
</dbReference>
<dbReference type="RefSeq" id="WP_012934317.1">
    <property type="nucleotide sequence ID" value="NC_013739.1"/>
</dbReference>
<dbReference type="InterPro" id="IPR003779">
    <property type="entry name" value="CMD-like"/>
</dbReference>
<gene>
    <name evidence="2" type="ordered locus">Cwoe_2847</name>
</gene>
<dbReference type="PANTHER" id="PTHR34846">
    <property type="entry name" value="4-CARBOXYMUCONOLACTONE DECARBOXYLASE FAMILY PROTEIN (AFU_ORTHOLOGUE AFUA_6G11590)"/>
    <property type="match status" value="1"/>
</dbReference>
<accession>D3FAV3</accession>